<sequence>MVDHTNGMDVVFNWGKFSFSDPDFAWQFYRGSLRYSMGVRTFVQEVAYQEEDRRRIVQNSLNLTLLQKRRLMEKLAWNAAPENRDFPYQYWYRNCATIPRDYLNEILGDSIRKKWAGETAPVFFRHYVRQNLAAIPLVVSILEVLMNGNIDLPISRWDEMFLPEKLHEYLKELNAMGDDAAPSIAGKLLGEDKLILDFPESKAAFIGFLPWMSDLWLVILPMILASGFSILGLLRRPLKSRDEAIDARGDGRWIKGVGAALAYWALISGGLGSALALNWIFSGHADAWHNANLWLFWPLDFVVLPLAWQLMVHGSFEPVAQQKSSTWRLWCLRVSFLLPFGHGLGIATLLALQALDFVHQDQWVVLGCFGAAGVATLGTWLAWARRYASAQNTSLKAMIFANETKASV</sequence>
<keyword evidence="1" id="KW-1133">Transmembrane helix</keyword>
<keyword evidence="1" id="KW-0812">Transmembrane</keyword>
<feature type="transmembrane region" description="Helical" evidence="1">
    <location>
        <begin position="293"/>
        <end position="310"/>
    </location>
</feature>
<gene>
    <name evidence="3" type="ORF">E3A20_10740</name>
</gene>
<feature type="transmembrane region" description="Helical" evidence="1">
    <location>
        <begin position="363"/>
        <end position="383"/>
    </location>
</feature>
<feature type="domain" description="Lnb N-terminal periplasmic" evidence="2">
    <location>
        <begin position="24"/>
        <end position="106"/>
    </location>
</feature>
<evidence type="ECO:0000313" key="3">
    <source>
        <dbReference type="EMBL" id="TWW09794.1"/>
    </source>
</evidence>
<name>A0A5C6M9V2_9PLAN</name>
<evidence type="ECO:0000259" key="2">
    <source>
        <dbReference type="Pfam" id="PF13387"/>
    </source>
</evidence>
<organism evidence="3 4">
    <name type="scientific">Planctomyces bekefii</name>
    <dbReference type="NCBI Taxonomy" id="1653850"/>
    <lineage>
        <taxon>Bacteria</taxon>
        <taxon>Pseudomonadati</taxon>
        <taxon>Planctomycetota</taxon>
        <taxon>Planctomycetia</taxon>
        <taxon>Planctomycetales</taxon>
        <taxon>Planctomycetaceae</taxon>
        <taxon>Planctomyces</taxon>
    </lineage>
</organism>
<feature type="transmembrane region" description="Helical" evidence="1">
    <location>
        <begin position="215"/>
        <end position="234"/>
    </location>
</feature>
<keyword evidence="1" id="KW-0472">Membrane</keyword>
<feature type="transmembrane region" description="Helical" evidence="1">
    <location>
        <begin position="330"/>
        <end position="351"/>
    </location>
</feature>
<dbReference type="EMBL" id="SRHE01000176">
    <property type="protein sequence ID" value="TWW09794.1"/>
    <property type="molecule type" value="Genomic_DNA"/>
</dbReference>
<dbReference type="Pfam" id="PF13387">
    <property type="entry name" value="Lnb_N"/>
    <property type="match status" value="1"/>
</dbReference>
<dbReference type="AlphaFoldDB" id="A0A5C6M9V2"/>
<protein>
    <recommendedName>
        <fullName evidence="2">Lnb N-terminal periplasmic domain-containing protein</fullName>
    </recommendedName>
</protein>
<keyword evidence="4" id="KW-1185">Reference proteome</keyword>
<dbReference type="InterPro" id="IPR025178">
    <property type="entry name" value="Lnb_N"/>
</dbReference>
<evidence type="ECO:0000313" key="4">
    <source>
        <dbReference type="Proteomes" id="UP000321083"/>
    </source>
</evidence>
<feature type="transmembrane region" description="Helical" evidence="1">
    <location>
        <begin position="261"/>
        <end position="281"/>
    </location>
</feature>
<comment type="caution">
    <text evidence="3">The sequence shown here is derived from an EMBL/GenBank/DDBJ whole genome shotgun (WGS) entry which is preliminary data.</text>
</comment>
<dbReference type="Proteomes" id="UP000321083">
    <property type="component" value="Unassembled WGS sequence"/>
</dbReference>
<reference evidence="3 4" key="2">
    <citation type="submission" date="2019-08" db="EMBL/GenBank/DDBJ databases">
        <authorList>
            <person name="Henke P."/>
        </authorList>
    </citation>
    <scope>NUCLEOTIDE SEQUENCE [LARGE SCALE GENOMIC DNA]</scope>
    <source>
        <strain evidence="3">Phe10_nw2017</strain>
    </source>
</reference>
<evidence type="ECO:0000256" key="1">
    <source>
        <dbReference type="SAM" id="Phobius"/>
    </source>
</evidence>
<proteinExistence type="predicted"/>
<accession>A0A5C6M9V2</accession>
<reference evidence="3 4" key="1">
    <citation type="submission" date="2019-08" db="EMBL/GenBank/DDBJ databases">
        <title>100 year-old enigma solved: identification of Planctomyces bekefii, the type genus and species of the phylum Planctomycetes.</title>
        <authorList>
            <person name="Svetlana D.N."/>
            <person name="Overmann J."/>
        </authorList>
    </citation>
    <scope>NUCLEOTIDE SEQUENCE [LARGE SCALE GENOMIC DNA]</scope>
    <source>
        <strain evidence="3">Phe10_nw2017</strain>
    </source>
</reference>